<dbReference type="Proteomes" id="UP001595904">
    <property type="component" value="Unassembled WGS sequence"/>
</dbReference>
<dbReference type="Gene3D" id="1.10.287.130">
    <property type="match status" value="1"/>
</dbReference>
<evidence type="ECO:0000256" key="7">
    <source>
        <dbReference type="ARBA" id="ARBA00022989"/>
    </source>
</evidence>
<feature type="domain" description="Histidine kinase" evidence="9">
    <location>
        <begin position="227"/>
        <end position="432"/>
    </location>
</feature>
<keyword evidence="6 10" id="KW-0418">Kinase</keyword>
<dbReference type="EMBL" id="JBHSDU010000015">
    <property type="protein sequence ID" value="MFC4314304.1"/>
    <property type="molecule type" value="Genomic_DNA"/>
</dbReference>
<proteinExistence type="predicted"/>
<dbReference type="SUPFAM" id="SSF47384">
    <property type="entry name" value="Homodimeric domain of signal transducing histidine kinase"/>
    <property type="match status" value="1"/>
</dbReference>
<name>A0ABV8T791_9GAMM</name>
<dbReference type="CDD" id="cd00082">
    <property type="entry name" value="HisKA"/>
    <property type="match status" value="1"/>
</dbReference>
<evidence type="ECO:0000256" key="3">
    <source>
        <dbReference type="ARBA" id="ARBA00022553"/>
    </source>
</evidence>
<dbReference type="Pfam" id="PF00512">
    <property type="entry name" value="HisKA"/>
    <property type="match status" value="1"/>
</dbReference>
<evidence type="ECO:0000313" key="10">
    <source>
        <dbReference type="EMBL" id="MFC4314304.1"/>
    </source>
</evidence>
<dbReference type="RefSeq" id="WP_380605375.1">
    <property type="nucleotide sequence ID" value="NZ_JBHSDU010000015.1"/>
</dbReference>
<dbReference type="PROSITE" id="PS50109">
    <property type="entry name" value="HIS_KIN"/>
    <property type="match status" value="1"/>
</dbReference>
<dbReference type="SMART" id="SM00387">
    <property type="entry name" value="HATPase_c"/>
    <property type="match status" value="1"/>
</dbReference>
<dbReference type="PANTHER" id="PTHR45436">
    <property type="entry name" value="SENSOR HISTIDINE KINASE YKOH"/>
    <property type="match status" value="1"/>
</dbReference>
<protein>
    <recommendedName>
        <fullName evidence="2">histidine kinase</fullName>
        <ecNumber evidence="2">2.7.13.3</ecNumber>
    </recommendedName>
</protein>
<reference evidence="11" key="1">
    <citation type="journal article" date="2019" name="Int. J. Syst. Evol. Microbiol.">
        <title>The Global Catalogue of Microorganisms (GCM) 10K type strain sequencing project: providing services to taxonomists for standard genome sequencing and annotation.</title>
        <authorList>
            <consortium name="The Broad Institute Genomics Platform"/>
            <consortium name="The Broad Institute Genome Sequencing Center for Infectious Disease"/>
            <person name="Wu L."/>
            <person name="Ma J."/>
        </authorList>
    </citation>
    <scope>NUCLEOTIDE SEQUENCE [LARGE SCALE GENOMIC DNA]</scope>
    <source>
        <strain evidence="11">CGMCC 1.10759</strain>
    </source>
</reference>
<dbReference type="InterPro" id="IPR036890">
    <property type="entry name" value="HATPase_C_sf"/>
</dbReference>
<evidence type="ECO:0000256" key="4">
    <source>
        <dbReference type="ARBA" id="ARBA00022679"/>
    </source>
</evidence>
<dbReference type="InterPro" id="IPR003594">
    <property type="entry name" value="HATPase_dom"/>
</dbReference>
<dbReference type="InterPro" id="IPR036097">
    <property type="entry name" value="HisK_dim/P_sf"/>
</dbReference>
<comment type="caution">
    <text evidence="10">The sequence shown here is derived from an EMBL/GenBank/DDBJ whole genome shotgun (WGS) entry which is preliminary data.</text>
</comment>
<keyword evidence="11" id="KW-1185">Reference proteome</keyword>
<keyword evidence="8" id="KW-0472">Membrane</keyword>
<sequence>MKNSNNRSLHWWISVGLIAFGLLAAAALALQTYRSQALIEHRIWRDLLESITQTYTEQRALNPSAPLPNAGILHAWLIHDDAPTPGMPEFLEPLPPGYYSSEGWTDLDDFDETFHALITPLDAGRLVTYIDIDALETQQNWDARITALWGVTFIAMIAALIGWLHANLVRPVRDLAFRMQAIDPAIKGQRLPTAYAQEEIQIIARASNAHLERVEKFIERERSLLNQASHEFRTPIAVIAGAVDVLRMQGLPATARPALERIRTTVEALSEIMVALLYLARETTPFAGPQELTAVHILLPKLVTDHEYLLADKPVRLKVTDLEPTVIEAPEVMVRIAVGNLLRNAVENTSEGCIEVSIREGVICIADSGKGFDPVEAARRYRDSLRAAMPIPGQGLGMFLISRICDRFGWHLSIETPASSGTRARLNVSASLLIETDAR</sequence>
<evidence type="ECO:0000256" key="2">
    <source>
        <dbReference type="ARBA" id="ARBA00012438"/>
    </source>
</evidence>
<dbReference type="InterPro" id="IPR050428">
    <property type="entry name" value="TCS_sensor_his_kinase"/>
</dbReference>
<accession>A0ABV8T791</accession>
<evidence type="ECO:0000256" key="1">
    <source>
        <dbReference type="ARBA" id="ARBA00000085"/>
    </source>
</evidence>
<feature type="transmembrane region" description="Helical" evidence="8">
    <location>
        <begin position="147"/>
        <end position="169"/>
    </location>
</feature>
<dbReference type="CDD" id="cd16936">
    <property type="entry name" value="HATPase_RsbW-like"/>
    <property type="match status" value="1"/>
</dbReference>
<organism evidence="10 11">
    <name type="scientific">Steroidobacter flavus</name>
    <dbReference type="NCBI Taxonomy" id="1842136"/>
    <lineage>
        <taxon>Bacteria</taxon>
        <taxon>Pseudomonadati</taxon>
        <taxon>Pseudomonadota</taxon>
        <taxon>Gammaproteobacteria</taxon>
        <taxon>Steroidobacterales</taxon>
        <taxon>Steroidobacteraceae</taxon>
        <taxon>Steroidobacter</taxon>
    </lineage>
</organism>
<dbReference type="InterPro" id="IPR003661">
    <property type="entry name" value="HisK_dim/P_dom"/>
</dbReference>
<dbReference type="InterPro" id="IPR005467">
    <property type="entry name" value="His_kinase_dom"/>
</dbReference>
<evidence type="ECO:0000313" key="11">
    <source>
        <dbReference type="Proteomes" id="UP001595904"/>
    </source>
</evidence>
<keyword evidence="3" id="KW-0597">Phosphoprotein</keyword>
<dbReference type="SUPFAM" id="SSF55874">
    <property type="entry name" value="ATPase domain of HSP90 chaperone/DNA topoisomerase II/histidine kinase"/>
    <property type="match status" value="1"/>
</dbReference>
<dbReference type="GO" id="GO:0016301">
    <property type="term" value="F:kinase activity"/>
    <property type="evidence" value="ECO:0007669"/>
    <property type="project" value="UniProtKB-KW"/>
</dbReference>
<comment type="catalytic activity">
    <reaction evidence="1">
        <text>ATP + protein L-histidine = ADP + protein N-phospho-L-histidine.</text>
        <dbReference type="EC" id="2.7.13.3"/>
    </reaction>
</comment>
<keyword evidence="5 8" id="KW-0812">Transmembrane</keyword>
<dbReference type="EC" id="2.7.13.3" evidence="2"/>
<keyword evidence="4" id="KW-0808">Transferase</keyword>
<keyword evidence="7 8" id="KW-1133">Transmembrane helix</keyword>
<dbReference type="Pfam" id="PF02518">
    <property type="entry name" value="HATPase_c"/>
    <property type="match status" value="1"/>
</dbReference>
<dbReference type="Gene3D" id="3.30.565.10">
    <property type="entry name" value="Histidine kinase-like ATPase, C-terminal domain"/>
    <property type="match status" value="1"/>
</dbReference>
<dbReference type="SMART" id="SM00388">
    <property type="entry name" value="HisKA"/>
    <property type="match status" value="1"/>
</dbReference>
<evidence type="ECO:0000256" key="5">
    <source>
        <dbReference type="ARBA" id="ARBA00022692"/>
    </source>
</evidence>
<dbReference type="PANTHER" id="PTHR45436:SF16">
    <property type="entry name" value="HISTIDINE KINASE"/>
    <property type="match status" value="1"/>
</dbReference>
<gene>
    <name evidence="10" type="ORF">ACFPN2_34890</name>
</gene>
<evidence type="ECO:0000256" key="6">
    <source>
        <dbReference type="ARBA" id="ARBA00022777"/>
    </source>
</evidence>
<evidence type="ECO:0000256" key="8">
    <source>
        <dbReference type="SAM" id="Phobius"/>
    </source>
</evidence>
<evidence type="ECO:0000259" key="9">
    <source>
        <dbReference type="PROSITE" id="PS50109"/>
    </source>
</evidence>